<reference evidence="1 2" key="1">
    <citation type="journal article" date="2013" name="Proc. Natl. Acad. Sci. U.S.A.">
        <title>Fine-scale variation in meiotic recombination in Mimulus inferred from population shotgun sequencing.</title>
        <authorList>
            <person name="Hellsten U."/>
            <person name="Wright K.M."/>
            <person name="Jenkins J."/>
            <person name="Shu S."/>
            <person name="Yuan Y."/>
            <person name="Wessler S.R."/>
            <person name="Schmutz J."/>
            <person name="Willis J.H."/>
            <person name="Rokhsar D.S."/>
        </authorList>
    </citation>
    <scope>NUCLEOTIDE SEQUENCE [LARGE SCALE GENOMIC DNA]</scope>
    <source>
        <strain evidence="2">cv. DUN x IM62</strain>
    </source>
</reference>
<dbReference type="InterPro" id="IPR029063">
    <property type="entry name" value="SAM-dependent_MTases_sf"/>
</dbReference>
<name>A0A022QXH0_ERYGU</name>
<dbReference type="Gene3D" id="3.40.50.150">
    <property type="entry name" value="Vaccinia Virus protein VP39"/>
    <property type="match status" value="1"/>
</dbReference>
<dbReference type="eggNOG" id="ENOG502QWNY">
    <property type="taxonomic scope" value="Eukaryota"/>
</dbReference>
<feature type="non-terminal residue" evidence="1">
    <location>
        <position position="1"/>
    </location>
</feature>
<accession>A0A022QXH0</accession>
<evidence type="ECO:0008006" key="3">
    <source>
        <dbReference type="Google" id="ProtNLM"/>
    </source>
</evidence>
<evidence type="ECO:0000313" key="1">
    <source>
        <dbReference type="EMBL" id="EYU31220.1"/>
    </source>
</evidence>
<proteinExistence type="predicted"/>
<dbReference type="EMBL" id="KI631018">
    <property type="protein sequence ID" value="EYU31220.1"/>
    <property type="molecule type" value="Genomic_DNA"/>
</dbReference>
<keyword evidence="2" id="KW-1185">Reference proteome</keyword>
<dbReference type="STRING" id="4155.A0A022QXH0"/>
<dbReference type="Proteomes" id="UP000030748">
    <property type="component" value="Unassembled WGS sequence"/>
</dbReference>
<organism evidence="1 2">
    <name type="scientific">Erythranthe guttata</name>
    <name type="common">Yellow monkey flower</name>
    <name type="synonym">Mimulus guttatus</name>
    <dbReference type="NCBI Taxonomy" id="4155"/>
    <lineage>
        <taxon>Eukaryota</taxon>
        <taxon>Viridiplantae</taxon>
        <taxon>Streptophyta</taxon>
        <taxon>Embryophyta</taxon>
        <taxon>Tracheophyta</taxon>
        <taxon>Spermatophyta</taxon>
        <taxon>Magnoliopsida</taxon>
        <taxon>eudicotyledons</taxon>
        <taxon>Gunneridae</taxon>
        <taxon>Pentapetalae</taxon>
        <taxon>asterids</taxon>
        <taxon>lamiids</taxon>
        <taxon>Lamiales</taxon>
        <taxon>Phrymaceae</taxon>
        <taxon>Erythranthe</taxon>
    </lineage>
</organism>
<protein>
    <recommendedName>
        <fullName evidence="3">PABS domain-containing protein</fullName>
    </recommendedName>
</protein>
<gene>
    <name evidence="1" type="ORF">MIMGU_mgv1a022597mg</name>
</gene>
<sequence>SSHNNNTKPDEEDEEFQVLTAVQTTYNKIVIIDTPKSTLLLLDSTHNVHSMLNKSISKWTGSYWDEFATLPPVVPPGPMAIFGLGGGTAAHLMLHLWPSLQLEGWEIDGILIDKSRDYLGLCDLEKHTTDGGVLNIHIGDVFSPRAAISGGYAVHAATWLELNDKLMPNGRFMVNCGAGEEGSTAMISQNDDSSMDDTWRLNATIRALCEAFPGQVNWKKMAKSAGENYMALTGPLPDLSTWSAALPNELNSGVNQWRACN</sequence>
<evidence type="ECO:0000313" key="2">
    <source>
        <dbReference type="Proteomes" id="UP000030748"/>
    </source>
</evidence>
<dbReference type="SUPFAM" id="SSF53335">
    <property type="entry name" value="S-adenosyl-L-methionine-dependent methyltransferases"/>
    <property type="match status" value="1"/>
</dbReference>
<dbReference type="AlphaFoldDB" id="A0A022QXH0"/>